<dbReference type="EMBL" id="OY731400">
    <property type="protein sequence ID" value="CAJ1944816.1"/>
    <property type="molecule type" value="Genomic_DNA"/>
</dbReference>
<proteinExistence type="predicted"/>
<name>A0AA86S7D1_9FABA</name>
<evidence type="ECO:0000313" key="1">
    <source>
        <dbReference type="EMBL" id="CAJ1944816.1"/>
    </source>
</evidence>
<reference evidence="1" key="1">
    <citation type="submission" date="2023-10" db="EMBL/GenBank/DDBJ databases">
        <authorList>
            <person name="Domelevo Entfellner J.-B."/>
        </authorList>
    </citation>
    <scope>NUCLEOTIDE SEQUENCE</scope>
</reference>
<dbReference type="Proteomes" id="UP001189624">
    <property type="component" value="Chromosome 3"/>
</dbReference>
<dbReference type="AlphaFoldDB" id="A0AA86S7D1"/>
<accession>A0AA86S7D1</accession>
<gene>
    <name evidence="1" type="ORF">AYBTSS11_LOCUS12116</name>
</gene>
<keyword evidence="2" id="KW-1185">Reference proteome</keyword>
<evidence type="ECO:0000313" key="2">
    <source>
        <dbReference type="Proteomes" id="UP001189624"/>
    </source>
</evidence>
<sequence length="171" mass="19160">MPSYHQFKFQSYLHGIPRWKFPAGGKSDASSLHLTMSGKGAKGASTYKSFYINIGNQIQRSQNKRCCLRSFIKAKSVHLIGEKDWLKLSSEDLPFAFDKPLILKHPQDHTYGGTGSTYGNSGRMNLWPISLPAGILQKNAGAPQEKEDILGSMEDEIQSKQQRWNSIPGFK</sequence>
<dbReference type="Gramene" id="rna-AYBTSS11_LOCUS12116">
    <property type="protein sequence ID" value="CAJ1944816.1"/>
    <property type="gene ID" value="gene-AYBTSS11_LOCUS12116"/>
</dbReference>
<protein>
    <submittedName>
        <fullName evidence="1">Uncharacterized protein</fullName>
    </submittedName>
</protein>
<organism evidence="1 2">
    <name type="scientific">Sphenostylis stenocarpa</name>
    <dbReference type="NCBI Taxonomy" id="92480"/>
    <lineage>
        <taxon>Eukaryota</taxon>
        <taxon>Viridiplantae</taxon>
        <taxon>Streptophyta</taxon>
        <taxon>Embryophyta</taxon>
        <taxon>Tracheophyta</taxon>
        <taxon>Spermatophyta</taxon>
        <taxon>Magnoliopsida</taxon>
        <taxon>eudicotyledons</taxon>
        <taxon>Gunneridae</taxon>
        <taxon>Pentapetalae</taxon>
        <taxon>rosids</taxon>
        <taxon>fabids</taxon>
        <taxon>Fabales</taxon>
        <taxon>Fabaceae</taxon>
        <taxon>Papilionoideae</taxon>
        <taxon>50 kb inversion clade</taxon>
        <taxon>NPAAA clade</taxon>
        <taxon>indigoferoid/millettioid clade</taxon>
        <taxon>Phaseoleae</taxon>
        <taxon>Sphenostylis</taxon>
    </lineage>
</organism>